<evidence type="ECO:0000256" key="6">
    <source>
        <dbReference type="ARBA" id="ARBA00023065"/>
    </source>
</evidence>
<dbReference type="Pfam" id="PF00231">
    <property type="entry name" value="ATP-synt"/>
    <property type="match status" value="1"/>
</dbReference>
<evidence type="ECO:0000313" key="11">
    <source>
        <dbReference type="Proteomes" id="UP000178187"/>
    </source>
</evidence>
<evidence type="ECO:0000313" key="10">
    <source>
        <dbReference type="EMBL" id="OGW96912.1"/>
    </source>
</evidence>
<dbReference type="GO" id="GO:0045259">
    <property type="term" value="C:proton-transporting ATP synthase complex"/>
    <property type="evidence" value="ECO:0007669"/>
    <property type="project" value="UniProtKB-KW"/>
</dbReference>
<keyword evidence="7" id="KW-0472">Membrane</keyword>
<keyword evidence="4" id="KW-0813">Transport</keyword>
<evidence type="ECO:0000256" key="1">
    <source>
        <dbReference type="ARBA" id="ARBA00003456"/>
    </source>
</evidence>
<evidence type="ECO:0000256" key="4">
    <source>
        <dbReference type="ARBA" id="ARBA00022448"/>
    </source>
</evidence>
<keyword evidence="5" id="KW-0375">Hydrogen ion transport</keyword>
<evidence type="ECO:0000256" key="7">
    <source>
        <dbReference type="ARBA" id="ARBA00023136"/>
    </source>
</evidence>
<comment type="caution">
    <text evidence="10">The sequence shown here is derived from an EMBL/GenBank/DDBJ whole genome shotgun (WGS) entry which is preliminary data.</text>
</comment>
<comment type="similarity">
    <text evidence="3">Belongs to the ATPase gamma chain family.</text>
</comment>
<keyword evidence="6" id="KW-0406">Ion transport</keyword>
<proteinExistence type="inferred from homology"/>
<keyword evidence="9" id="KW-0066">ATP synthesis</keyword>
<dbReference type="GO" id="GO:0046933">
    <property type="term" value="F:proton-transporting ATP synthase activity, rotational mechanism"/>
    <property type="evidence" value="ECO:0007669"/>
    <property type="project" value="InterPro"/>
</dbReference>
<comment type="subcellular location">
    <subcellularLocation>
        <location evidence="2">Membrane</location>
        <topology evidence="2">Peripheral membrane protein</topology>
    </subcellularLocation>
</comment>
<name>A0A1G1KVV5_9BACT</name>
<sequence length="289" mass="32351">MGKVSSLKAEVEEVRDLVEIFSVLKDVATNRYYQMIGQQEDLSNFFKEFDVFFNMLGSLNTSSPLIRNTNPVTIILTVTAEPSFMSILNSKVCNTALEEYKKRPNSKVVCVGWRGEDKCKQLGMEVDQTYKNVEEFGRYQSALKIRDYLMEKVISGKAGRVICVSVFAQNFSMLKPKVVTLLPAEDMIKKGAAEGKRSNLGQGRDFILESGVDALMRVIADVWVTTRIVEILSETKLAEFAAQAQQLDSSIDGLSAERKGLNIQFKKALRANLNKAIREVVVASKIKKN</sequence>
<accession>A0A1G1KVV5</accession>
<dbReference type="SUPFAM" id="SSF52943">
    <property type="entry name" value="ATP synthase (F1-ATPase), gamma subunit"/>
    <property type="match status" value="1"/>
</dbReference>
<evidence type="ECO:0000256" key="8">
    <source>
        <dbReference type="ARBA" id="ARBA00023196"/>
    </source>
</evidence>
<organism evidence="10 11">
    <name type="scientific">Candidatus Danuiimicrobium aquiferis</name>
    <dbReference type="NCBI Taxonomy" id="1801832"/>
    <lineage>
        <taxon>Bacteria</taxon>
        <taxon>Pseudomonadati</taxon>
        <taxon>Candidatus Omnitrophota</taxon>
        <taxon>Candidatus Danuiimicrobium</taxon>
    </lineage>
</organism>
<reference evidence="10 11" key="1">
    <citation type="journal article" date="2016" name="Nat. Commun.">
        <title>Thousands of microbial genomes shed light on interconnected biogeochemical processes in an aquifer system.</title>
        <authorList>
            <person name="Anantharaman K."/>
            <person name="Brown C.T."/>
            <person name="Hug L.A."/>
            <person name="Sharon I."/>
            <person name="Castelle C.J."/>
            <person name="Probst A.J."/>
            <person name="Thomas B.C."/>
            <person name="Singh A."/>
            <person name="Wilkins M.J."/>
            <person name="Karaoz U."/>
            <person name="Brodie E.L."/>
            <person name="Williams K.H."/>
            <person name="Hubbard S.S."/>
            <person name="Banfield J.F."/>
        </authorList>
    </citation>
    <scope>NUCLEOTIDE SEQUENCE [LARGE SCALE GENOMIC DNA]</scope>
</reference>
<evidence type="ECO:0000256" key="3">
    <source>
        <dbReference type="ARBA" id="ARBA00007681"/>
    </source>
</evidence>
<evidence type="ECO:0000256" key="5">
    <source>
        <dbReference type="ARBA" id="ARBA00022781"/>
    </source>
</evidence>
<protein>
    <submittedName>
        <fullName evidence="10">Uncharacterized protein</fullName>
    </submittedName>
</protein>
<keyword evidence="8" id="KW-0139">CF(1)</keyword>
<comment type="function">
    <text evidence="1">Produces ATP from ADP in the presence of a proton gradient across the membrane. The gamma chain is believed to be important in regulating ATPase activity and the flow of protons through the CF(0) complex.</text>
</comment>
<gene>
    <name evidence="10" type="ORF">A3G33_02825</name>
</gene>
<dbReference type="AlphaFoldDB" id="A0A1G1KVV5"/>
<dbReference type="Gene3D" id="3.40.1380.10">
    <property type="match status" value="1"/>
</dbReference>
<dbReference type="InterPro" id="IPR000131">
    <property type="entry name" value="ATP_synth_F1_gsu"/>
</dbReference>
<evidence type="ECO:0000256" key="9">
    <source>
        <dbReference type="ARBA" id="ARBA00023310"/>
    </source>
</evidence>
<dbReference type="EMBL" id="MHFR01000045">
    <property type="protein sequence ID" value="OGW96912.1"/>
    <property type="molecule type" value="Genomic_DNA"/>
</dbReference>
<dbReference type="InterPro" id="IPR035968">
    <property type="entry name" value="ATP_synth_F1_ATPase_gsu"/>
</dbReference>
<evidence type="ECO:0000256" key="2">
    <source>
        <dbReference type="ARBA" id="ARBA00004170"/>
    </source>
</evidence>
<dbReference type="Proteomes" id="UP000178187">
    <property type="component" value="Unassembled WGS sequence"/>
</dbReference>